<keyword evidence="3" id="KW-0489">Methyltransferase</keyword>
<dbReference type="InterPro" id="IPR041698">
    <property type="entry name" value="Methyltransf_25"/>
</dbReference>
<dbReference type="GO" id="GO:0008168">
    <property type="term" value="F:methyltransferase activity"/>
    <property type="evidence" value="ECO:0007669"/>
    <property type="project" value="UniProtKB-KW"/>
</dbReference>
<protein>
    <submittedName>
        <fullName evidence="3">S-adenosylmethionine-dependent methyltransferase</fullName>
    </submittedName>
</protein>
<proteinExistence type="predicted"/>
<dbReference type="GO" id="GO:0032259">
    <property type="term" value="P:methylation"/>
    <property type="evidence" value="ECO:0007669"/>
    <property type="project" value="UniProtKB-KW"/>
</dbReference>
<dbReference type="SUPFAM" id="SSF53335">
    <property type="entry name" value="S-adenosyl-L-methionine-dependent methyltransferases"/>
    <property type="match status" value="1"/>
</dbReference>
<dbReference type="InterPro" id="IPR029063">
    <property type="entry name" value="SAM-dependent_MTases_sf"/>
</dbReference>
<evidence type="ECO:0000313" key="4">
    <source>
        <dbReference type="Proteomes" id="UP000017747"/>
    </source>
</evidence>
<evidence type="ECO:0000259" key="2">
    <source>
        <dbReference type="Pfam" id="PF13649"/>
    </source>
</evidence>
<keyword evidence="1 3" id="KW-0808">Transferase</keyword>
<gene>
    <name evidence="3" type="ORF">T472_0212980</name>
</gene>
<dbReference type="EMBL" id="AXUN02000185">
    <property type="protein sequence ID" value="ETA80265.1"/>
    <property type="molecule type" value="Genomic_DNA"/>
</dbReference>
<dbReference type="Gene3D" id="2.20.25.110">
    <property type="entry name" value="S-adenosyl-L-methionine-dependent methyltransferases"/>
    <property type="match status" value="1"/>
</dbReference>
<dbReference type="PANTHER" id="PTHR43861">
    <property type="entry name" value="TRANS-ACONITATE 2-METHYLTRANSFERASE-RELATED"/>
    <property type="match status" value="1"/>
</dbReference>
<dbReference type="eggNOG" id="COG4976">
    <property type="taxonomic scope" value="Bacteria"/>
</dbReference>
<feature type="domain" description="Methyltransferase" evidence="2">
    <location>
        <begin position="39"/>
        <end position="133"/>
    </location>
</feature>
<dbReference type="Proteomes" id="UP000017747">
    <property type="component" value="Unassembled WGS sequence"/>
</dbReference>
<dbReference type="AlphaFoldDB" id="V7I201"/>
<reference evidence="3 4" key="1">
    <citation type="journal article" date="2014" name="Genome Announc.">
        <title>Genome Sequence of Youngiibacter fragilis, the Type Strain of the Genus Youngiibacter.</title>
        <authorList>
            <person name="Wawrik C.B."/>
            <person name="Callaghan A.V."/>
            <person name="Stamps B.W."/>
            <person name="Wawrik B."/>
        </authorList>
    </citation>
    <scope>NUCLEOTIDE SEQUENCE [LARGE SCALE GENOMIC DNA]</scope>
    <source>
        <strain evidence="3 4">232.1</strain>
    </source>
</reference>
<dbReference type="RefSeq" id="WP_023388918.1">
    <property type="nucleotide sequence ID" value="NZ_AXUN02000185.1"/>
</dbReference>
<evidence type="ECO:0000313" key="3">
    <source>
        <dbReference type="EMBL" id="ETA80265.1"/>
    </source>
</evidence>
<dbReference type="CDD" id="cd02440">
    <property type="entry name" value="AdoMet_MTases"/>
    <property type="match status" value="1"/>
</dbReference>
<sequence>MESYSGFSKVYDRLIMEDVDYDAFASFILSMKEEGGSYMDAACGTGNISLRIAPYFRDTTLIDLSEEMLTLAVKKLDSLGIKTRAFNIPMEDMQFGESFSLITSVLDSVNYLVEDGQAEKFFRAAYDHLEEDGLLVFDINSSYKLTEILGNNDFIYTSDDIVYTWENSIEDGLVEMYLNFFVREGRLYERVEELHHEKVFSEPELIDILHRIGFKDIEAWDSYSKKRPHEETERITFTAWKRRKQ</sequence>
<dbReference type="OrthoDB" id="9811589at2"/>
<dbReference type="STRING" id="994573.T472_0212980"/>
<name>V7I201_9CLOT</name>
<dbReference type="Pfam" id="PF13649">
    <property type="entry name" value="Methyltransf_25"/>
    <property type="match status" value="1"/>
</dbReference>
<dbReference type="Gene3D" id="3.40.50.150">
    <property type="entry name" value="Vaccinia Virus protein VP39"/>
    <property type="match status" value="1"/>
</dbReference>
<organism evidence="3 4">
    <name type="scientific">Youngiibacter fragilis 232.1</name>
    <dbReference type="NCBI Taxonomy" id="994573"/>
    <lineage>
        <taxon>Bacteria</taxon>
        <taxon>Bacillati</taxon>
        <taxon>Bacillota</taxon>
        <taxon>Clostridia</taxon>
        <taxon>Eubacteriales</taxon>
        <taxon>Clostridiaceae</taxon>
        <taxon>Youngiibacter</taxon>
    </lineage>
</organism>
<comment type="caution">
    <text evidence="3">The sequence shown here is derived from an EMBL/GenBank/DDBJ whole genome shotgun (WGS) entry which is preliminary data.</text>
</comment>
<keyword evidence="4" id="KW-1185">Reference proteome</keyword>
<evidence type="ECO:0000256" key="1">
    <source>
        <dbReference type="ARBA" id="ARBA00022679"/>
    </source>
</evidence>
<accession>V7I201</accession>